<keyword evidence="3" id="KW-0233">DNA recombination</keyword>
<dbReference type="InterPro" id="IPR011010">
    <property type="entry name" value="DNA_brk_join_enz"/>
</dbReference>
<dbReference type="InterPro" id="IPR010998">
    <property type="entry name" value="Integrase_recombinase_N"/>
</dbReference>
<evidence type="ECO:0000313" key="8">
    <source>
        <dbReference type="Proteomes" id="UP001200247"/>
    </source>
</evidence>
<evidence type="ECO:0000313" key="7">
    <source>
        <dbReference type="EMBL" id="MCG9027054.1"/>
    </source>
</evidence>
<evidence type="ECO:0000259" key="6">
    <source>
        <dbReference type="PROSITE" id="PS51900"/>
    </source>
</evidence>
<dbReference type="GO" id="GO:0003677">
    <property type="term" value="F:DNA binding"/>
    <property type="evidence" value="ECO:0007669"/>
    <property type="project" value="UniProtKB-UniRule"/>
</dbReference>
<dbReference type="GO" id="GO:0015074">
    <property type="term" value="P:DNA integration"/>
    <property type="evidence" value="ECO:0007669"/>
    <property type="project" value="UniProtKB-KW"/>
</dbReference>
<dbReference type="Pfam" id="PF14659">
    <property type="entry name" value="Phage_int_SAM_3"/>
    <property type="match status" value="1"/>
</dbReference>
<sequence>MGRSAIVDYTGIRPVSESSIEIAFTFAGERCRERIKLKPTPANLKRAAQHRAAILAAIENGTFVYAVTFPHSKKAVLAKRTPVAKYGKTLDAWMSEWLKRCERYLKSSTLHDYKTIAWRQLSPVFGNHQIGDIKRSDIRTWCDGLTCSNKRIANILSVFRASLTAAMDDELIDTNPLSGWTYRRREEVKEDDIDPFTPDEQTAILEALPEAGCNMIRFAFWTGLRTSELVALEWKDIDWVGGKVSISKALTQRATKAETPKTRASRRFVTLLQPALEALMAQKAVTFFSEHGRVWIDPRTGEPWTGDQAIRKTLWTPALRRAGVRYRRPYQTRHTFASMMLSAGESPVWVANQMGHASWTMIARVYGRWIPNGDNGDGQKAVRAFSGQDADKKKLAKKLA</sequence>
<dbReference type="Pfam" id="PF12167">
    <property type="entry name" value="Arm-DNA-bind_2"/>
    <property type="match status" value="1"/>
</dbReference>
<evidence type="ECO:0000256" key="3">
    <source>
        <dbReference type="ARBA" id="ARBA00023172"/>
    </source>
</evidence>
<name>A0ABD4SUA3_9NEIS</name>
<dbReference type="EMBL" id="JAJAXM010000035">
    <property type="protein sequence ID" value="MCG9027054.1"/>
    <property type="molecule type" value="Genomic_DNA"/>
</dbReference>
<dbReference type="PROSITE" id="PS51898">
    <property type="entry name" value="TYR_RECOMBINASE"/>
    <property type="match status" value="1"/>
</dbReference>
<comment type="caution">
    <text evidence="7">The sequence shown here is derived from an EMBL/GenBank/DDBJ whole genome shotgun (WGS) entry which is preliminary data.</text>
</comment>
<dbReference type="InterPro" id="IPR044068">
    <property type="entry name" value="CB"/>
</dbReference>
<dbReference type="AlphaFoldDB" id="A0ABD4SUA3"/>
<dbReference type="PANTHER" id="PTHR30349:SF36">
    <property type="entry name" value="PROPHAGE INTEGRASE INTR-RELATED"/>
    <property type="match status" value="1"/>
</dbReference>
<dbReference type="SUPFAM" id="SSF56349">
    <property type="entry name" value="DNA breaking-rejoining enzymes"/>
    <property type="match status" value="1"/>
</dbReference>
<feature type="domain" description="Tyr recombinase" evidence="5">
    <location>
        <begin position="191"/>
        <end position="383"/>
    </location>
</feature>
<keyword evidence="2 4" id="KW-0238">DNA-binding</keyword>
<reference evidence="7 8" key="1">
    <citation type="submission" date="2021-10" db="EMBL/GenBank/DDBJ databases">
        <title>Whole-genome sequencing analysis of Laribacter hongkongensis: virulence gene profiles, carbohydrate-active enzyme prediction, and antimicrobial resistance characterization.</title>
        <authorList>
            <person name="Yuan P."/>
            <person name="Zhan Y."/>
            <person name="Chen D."/>
        </authorList>
    </citation>
    <scope>NUCLEOTIDE SEQUENCE [LARGE SCALE GENOMIC DNA]</scope>
    <source>
        <strain evidence="7 8">W67</strain>
    </source>
</reference>
<dbReference type="CDD" id="cd01189">
    <property type="entry name" value="INT_ICEBs1_C_like"/>
    <property type="match status" value="1"/>
</dbReference>
<organism evidence="7 8">
    <name type="scientific">Laribacter hongkongensis</name>
    <dbReference type="NCBI Taxonomy" id="168471"/>
    <lineage>
        <taxon>Bacteria</taxon>
        <taxon>Pseudomonadati</taxon>
        <taxon>Pseudomonadota</taxon>
        <taxon>Betaproteobacteria</taxon>
        <taxon>Neisseriales</taxon>
        <taxon>Aquaspirillaceae</taxon>
        <taxon>Laribacter</taxon>
    </lineage>
</organism>
<dbReference type="RefSeq" id="WP_239878784.1">
    <property type="nucleotide sequence ID" value="NZ_JAJAXX010000015.1"/>
</dbReference>
<dbReference type="Gene3D" id="1.10.150.130">
    <property type="match status" value="1"/>
</dbReference>
<dbReference type="PROSITE" id="PS51900">
    <property type="entry name" value="CB"/>
    <property type="match status" value="1"/>
</dbReference>
<gene>
    <name evidence="7" type="ORF">LH440_14300</name>
</gene>
<evidence type="ECO:0000259" key="5">
    <source>
        <dbReference type="PROSITE" id="PS51898"/>
    </source>
</evidence>
<evidence type="ECO:0000256" key="2">
    <source>
        <dbReference type="ARBA" id="ARBA00023125"/>
    </source>
</evidence>
<dbReference type="InterPro" id="IPR002104">
    <property type="entry name" value="Integrase_catalytic"/>
</dbReference>
<evidence type="ECO:0000256" key="1">
    <source>
        <dbReference type="ARBA" id="ARBA00022908"/>
    </source>
</evidence>
<dbReference type="Gene3D" id="1.10.443.10">
    <property type="entry name" value="Intergrase catalytic core"/>
    <property type="match status" value="1"/>
</dbReference>
<dbReference type="InterPro" id="IPR022000">
    <property type="entry name" value="Min27-like_integrase_DNA_bind"/>
</dbReference>
<accession>A0ABD4SUA3</accession>
<dbReference type="InterPro" id="IPR050090">
    <property type="entry name" value="Tyrosine_recombinase_XerCD"/>
</dbReference>
<feature type="domain" description="Core-binding (CB)" evidence="6">
    <location>
        <begin position="88"/>
        <end position="167"/>
    </location>
</feature>
<keyword evidence="1" id="KW-0229">DNA integration</keyword>
<proteinExistence type="predicted"/>
<dbReference type="Proteomes" id="UP001200247">
    <property type="component" value="Unassembled WGS sequence"/>
</dbReference>
<dbReference type="PANTHER" id="PTHR30349">
    <property type="entry name" value="PHAGE INTEGRASE-RELATED"/>
    <property type="match status" value="1"/>
</dbReference>
<dbReference type="GO" id="GO:0006310">
    <property type="term" value="P:DNA recombination"/>
    <property type="evidence" value="ECO:0007669"/>
    <property type="project" value="UniProtKB-KW"/>
</dbReference>
<evidence type="ECO:0000256" key="4">
    <source>
        <dbReference type="PROSITE-ProRule" id="PRU01248"/>
    </source>
</evidence>
<dbReference type="InterPro" id="IPR004107">
    <property type="entry name" value="Integrase_SAM-like_N"/>
</dbReference>
<dbReference type="InterPro" id="IPR013762">
    <property type="entry name" value="Integrase-like_cat_sf"/>
</dbReference>
<dbReference type="Pfam" id="PF00589">
    <property type="entry name" value="Phage_integrase"/>
    <property type="match status" value="1"/>
</dbReference>
<protein>
    <submittedName>
        <fullName evidence="7">Site-specific integrase</fullName>
    </submittedName>
</protein>